<keyword evidence="4 9" id="KW-0812">Transmembrane</keyword>
<feature type="transmembrane region" description="Helical" evidence="9">
    <location>
        <begin position="74"/>
        <end position="94"/>
    </location>
</feature>
<organism evidence="10 11">
    <name type="scientific">Alicyclobacillus cycloheptanicus</name>
    <dbReference type="NCBI Taxonomy" id="1457"/>
    <lineage>
        <taxon>Bacteria</taxon>
        <taxon>Bacillati</taxon>
        <taxon>Bacillota</taxon>
        <taxon>Bacilli</taxon>
        <taxon>Bacillales</taxon>
        <taxon>Alicyclobacillaceae</taxon>
        <taxon>Alicyclobacillus</taxon>
    </lineage>
</organism>
<dbReference type="Proteomes" id="UP001232973">
    <property type="component" value="Unassembled WGS sequence"/>
</dbReference>
<dbReference type="Pfam" id="PF09594">
    <property type="entry name" value="GT87"/>
    <property type="match status" value="1"/>
</dbReference>
<keyword evidence="6 9" id="KW-0472">Membrane</keyword>
<keyword evidence="5 9" id="KW-1133">Transmembrane helix</keyword>
<evidence type="ECO:0000256" key="6">
    <source>
        <dbReference type="ARBA" id="ARBA00023136"/>
    </source>
</evidence>
<gene>
    <name evidence="10" type="ORF">J2S03_000966</name>
</gene>
<evidence type="ECO:0000256" key="8">
    <source>
        <dbReference type="SAM" id="MobiDB-lite"/>
    </source>
</evidence>
<evidence type="ECO:0000256" key="4">
    <source>
        <dbReference type="ARBA" id="ARBA00022692"/>
    </source>
</evidence>
<evidence type="ECO:0000256" key="9">
    <source>
        <dbReference type="SAM" id="Phobius"/>
    </source>
</evidence>
<feature type="transmembrane region" description="Helical" evidence="9">
    <location>
        <begin position="353"/>
        <end position="378"/>
    </location>
</feature>
<feature type="transmembrane region" description="Helical" evidence="9">
    <location>
        <begin position="308"/>
        <end position="333"/>
    </location>
</feature>
<evidence type="ECO:0008006" key="12">
    <source>
        <dbReference type="Google" id="ProtNLM"/>
    </source>
</evidence>
<keyword evidence="2" id="KW-1003">Cell membrane</keyword>
<evidence type="ECO:0000256" key="1">
    <source>
        <dbReference type="ARBA" id="ARBA00004651"/>
    </source>
</evidence>
<feature type="transmembrane region" description="Helical" evidence="9">
    <location>
        <begin position="33"/>
        <end position="51"/>
    </location>
</feature>
<feature type="compositionally biased region" description="Basic and acidic residues" evidence="8">
    <location>
        <begin position="9"/>
        <end position="20"/>
    </location>
</feature>
<feature type="transmembrane region" description="Helical" evidence="9">
    <location>
        <begin position="415"/>
        <end position="435"/>
    </location>
</feature>
<dbReference type="EMBL" id="JAUSTP010000005">
    <property type="protein sequence ID" value="MDQ0189150.1"/>
    <property type="molecule type" value="Genomic_DNA"/>
</dbReference>
<accession>A0ABT9XFV5</accession>
<evidence type="ECO:0000256" key="2">
    <source>
        <dbReference type="ARBA" id="ARBA00022475"/>
    </source>
</evidence>
<proteinExistence type="inferred from homology"/>
<feature type="region of interest" description="Disordered" evidence="8">
    <location>
        <begin position="1"/>
        <end position="27"/>
    </location>
</feature>
<evidence type="ECO:0000256" key="5">
    <source>
        <dbReference type="ARBA" id="ARBA00022989"/>
    </source>
</evidence>
<keyword evidence="11" id="KW-1185">Reference proteome</keyword>
<feature type="transmembrane region" description="Helical" evidence="9">
    <location>
        <begin position="232"/>
        <end position="256"/>
    </location>
</feature>
<evidence type="ECO:0000256" key="7">
    <source>
        <dbReference type="ARBA" id="ARBA00024033"/>
    </source>
</evidence>
<reference evidence="10 11" key="1">
    <citation type="submission" date="2023-07" db="EMBL/GenBank/DDBJ databases">
        <title>Genomic Encyclopedia of Type Strains, Phase IV (KMG-IV): sequencing the most valuable type-strain genomes for metagenomic binning, comparative biology and taxonomic classification.</title>
        <authorList>
            <person name="Goeker M."/>
        </authorList>
    </citation>
    <scope>NUCLEOTIDE SEQUENCE [LARGE SCALE GENOMIC DNA]</scope>
    <source>
        <strain evidence="10 11">DSM 4006</strain>
    </source>
</reference>
<sequence>MRMKRRPARLHDPRPHDPRPHNPRPHNPRLQQTLFCVCAALYIACVTYGFHADESLRIGSSLHLDRSAAALTDALPWGLACALAFLLSRLVTAFRCRWVQFALPAGIGLCVAVWLALQPIALSMDVLRYLWDGRLMTHGINPYAYVPADPHLAALQHWRYWGSMNWKQWPEAYPPLAQLYFGAIALVTNGTVRAYKLVLILNGIVSAALFYRVLRARQPAAFATDRRVVHQFALFALFPPLLVETYGGGHVDALAIPWMLLAWLWTLQHKPGRMGFAIAMAAAIKLYPVVLFAALWDIRRKRDVAKSLAAFFVTWTVLCLPFLGAGRGLIAYFHDVGAIPYDGSISIVLTNWIGPWFLHHATDFVFLGVCGAWALALLTKARHLPLERKASLLGLTFLLASPLFHPWYLVSLLPFAIGGGEMAALWLAVASHWVYDEIDQELLIQYLPTYAWYIAGWVGARRPDRTRPQVDVTL</sequence>
<feature type="transmembrane region" description="Helical" evidence="9">
    <location>
        <begin position="101"/>
        <end position="121"/>
    </location>
</feature>
<comment type="subcellular location">
    <subcellularLocation>
        <location evidence="1">Cell membrane</location>
        <topology evidence="1">Multi-pass membrane protein</topology>
    </subcellularLocation>
</comment>
<evidence type="ECO:0000313" key="10">
    <source>
        <dbReference type="EMBL" id="MDQ0189150.1"/>
    </source>
</evidence>
<feature type="transmembrane region" description="Helical" evidence="9">
    <location>
        <begin position="390"/>
        <end position="409"/>
    </location>
</feature>
<evidence type="ECO:0000256" key="3">
    <source>
        <dbReference type="ARBA" id="ARBA00022679"/>
    </source>
</evidence>
<protein>
    <recommendedName>
        <fullName evidence="12">DUF2029 domain-containing protein</fullName>
    </recommendedName>
</protein>
<name>A0ABT9XFV5_9BACL</name>
<comment type="caution">
    <text evidence="10">The sequence shown here is derived from an EMBL/GenBank/DDBJ whole genome shotgun (WGS) entry which is preliminary data.</text>
</comment>
<feature type="transmembrane region" description="Helical" evidence="9">
    <location>
        <begin position="276"/>
        <end position="296"/>
    </location>
</feature>
<feature type="transmembrane region" description="Helical" evidence="9">
    <location>
        <begin position="194"/>
        <end position="211"/>
    </location>
</feature>
<evidence type="ECO:0000313" key="11">
    <source>
        <dbReference type="Proteomes" id="UP001232973"/>
    </source>
</evidence>
<dbReference type="InterPro" id="IPR018584">
    <property type="entry name" value="GT87"/>
</dbReference>
<comment type="similarity">
    <text evidence="7">Belongs to the glycosyltransferase 87 family.</text>
</comment>
<keyword evidence="3" id="KW-0808">Transferase</keyword>